<dbReference type="FunFam" id="3.90.1200.10:FF:000018">
    <property type="entry name" value="Fructosamine-3-kinase, putative"/>
    <property type="match status" value="1"/>
</dbReference>
<keyword evidence="3 4" id="KW-0418">Kinase</keyword>
<evidence type="ECO:0000313" key="4">
    <source>
        <dbReference type="EMBL" id="TQV94781.1"/>
    </source>
</evidence>
<gene>
    <name evidence="4" type="ORF">IF1G_06792</name>
</gene>
<dbReference type="Gene3D" id="3.90.1200.10">
    <property type="match status" value="1"/>
</dbReference>
<keyword evidence="3" id="KW-0808">Transferase</keyword>
<evidence type="ECO:0000256" key="3">
    <source>
        <dbReference type="PIRNR" id="PIRNR006221"/>
    </source>
</evidence>
<keyword evidence="5" id="KW-1185">Reference proteome</keyword>
<dbReference type="EMBL" id="SPUK01000009">
    <property type="protein sequence ID" value="TQV94781.1"/>
    <property type="molecule type" value="Genomic_DNA"/>
</dbReference>
<dbReference type="PANTHER" id="PTHR12149:SF8">
    <property type="entry name" value="PROTEIN-RIBULOSAMINE 3-KINASE"/>
    <property type="match status" value="1"/>
</dbReference>
<comment type="similarity">
    <text evidence="3">Belongs to the fructosamine kinase family.</text>
</comment>
<sequence>MAHAVDAAILEALGLDASATTMSPHGGSGFASTFKLSTVVGGRPRHYFVKTGSGADAETMFKGEHASLNAIADAVPSFCPRSHAHGAMQAANMYFLATDFLHIGAHAHAPPSSSTLAPGSGSGLSLAAKLARLHTTPAPVPVHGGRPSFGFPVATCCGSTVQDNAWAASWADFYADRRLRGILRASTRSNGPDAELAAAVDKVAGQVVPRLLGRVEDAVPVVVHGDLWSGNHGRGRIAGQEDNGSGVEEVVFDPSAVYGHAEYDLGIMRMFGGFGPAFWDEYHRLVPKAEPRDEWEDRMALYELYHQLNHFAMFGGGYRNGAMSIMKRLIGKYAD</sequence>
<dbReference type="Pfam" id="PF03881">
    <property type="entry name" value="Fructosamin_kin"/>
    <property type="match status" value="1"/>
</dbReference>
<reference evidence="4 5" key="1">
    <citation type="journal article" date="2019" name="Appl. Microbiol. Biotechnol.">
        <title>Genome sequence of Isaria javanica and comparative genome analysis insights into family S53 peptidase evolution in fungal entomopathogens.</title>
        <authorList>
            <person name="Lin R."/>
            <person name="Zhang X."/>
            <person name="Xin B."/>
            <person name="Zou M."/>
            <person name="Gao Y."/>
            <person name="Qin F."/>
            <person name="Hu Q."/>
            <person name="Xie B."/>
            <person name="Cheng X."/>
        </authorList>
    </citation>
    <scope>NUCLEOTIDE SEQUENCE [LARGE SCALE GENOMIC DNA]</scope>
    <source>
        <strain evidence="4 5">IJ1G</strain>
    </source>
</reference>
<dbReference type="Proteomes" id="UP000315783">
    <property type="component" value="Unassembled WGS sequence"/>
</dbReference>
<dbReference type="GO" id="GO:0102193">
    <property type="term" value="F:protein-ribulosamine 3-kinase activity"/>
    <property type="evidence" value="ECO:0007669"/>
    <property type="project" value="UniProtKB-EC"/>
</dbReference>
<comment type="catalytic activity">
    <reaction evidence="2">
        <text>N(6)-D-ribulosyl-L-lysyl-[protein] + ATP = N(6)-(3-O-phospho-D-ribulosyl)-L-lysyl-[protein] + ADP + H(+)</text>
        <dbReference type="Rhea" id="RHEA:48432"/>
        <dbReference type="Rhea" id="RHEA-COMP:12103"/>
        <dbReference type="Rhea" id="RHEA-COMP:12104"/>
        <dbReference type="ChEBI" id="CHEBI:15378"/>
        <dbReference type="ChEBI" id="CHEBI:30616"/>
        <dbReference type="ChEBI" id="CHEBI:90418"/>
        <dbReference type="ChEBI" id="CHEBI:90420"/>
        <dbReference type="ChEBI" id="CHEBI:456216"/>
        <dbReference type="EC" id="2.7.1.172"/>
    </reaction>
    <physiologicalReaction direction="left-to-right" evidence="2">
        <dbReference type="Rhea" id="RHEA:48433"/>
    </physiologicalReaction>
</comment>
<dbReference type="STRING" id="43265.A0A545VY53"/>
<dbReference type="AlphaFoldDB" id="A0A545VY53"/>
<organism evidence="4 5">
    <name type="scientific">Cordyceps javanica</name>
    <dbReference type="NCBI Taxonomy" id="43265"/>
    <lineage>
        <taxon>Eukaryota</taxon>
        <taxon>Fungi</taxon>
        <taxon>Dikarya</taxon>
        <taxon>Ascomycota</taxon>
        <taxon>Pezizomycotina</taxon>
        <taxon>Sordariomycetes</taxon>
        <taxon>Hypocreomycetidae</taxon>
        <taxon>Hypocreales</taxon>
        <taxon>Cordycipitaceae</taxon>
        <taxon>Cordyceps</taxon>
    </lineage>
</organism>
<dbReference type="OrthoDB" id="5772781at2759"/>
<dbReference type="SUPFAM" id="SSF56112">
    <property type="entry name" value="Protein kinase-like (PK-like)"/>
    <property type="match status" value="1"/>
</dbReference>
<dbReference type="InterPro" id="IPR016477">
    <property type="entry name" value="Fructo-/Ketosamine-3-kinase"/>
</dbReference>
<dbReference type="PANTHER" id="PTHR12149">
    <property type="entry name" value="FRUCTOSAMINE 3 KINASE-RELATED PROTEIN"/>
    <property type="match status" value="1"/>
</dbReference>
<evidence type="ECO:0000256" key="2">
    <source>
        <dbReference type="ARBA" id="ARBA00048655"/>
    </source>
</evidence>
<evidence type="ECO:0000256" key="1">
    <source>
        <dbReference type="ARBA" id="ARBA00011961"/>
    </source>
</evidence>
<proteinExistence type="inferred from homology"/>
<dbReference type="InterPro" id="IPR011009">
    <property type="entry name" value="Kinase-like_dom_sf"/>
</dbReference>
<dbReference type="EC" id="2.7.1.172" evidence="1"/>
<name>A0A545VY53_9HYPO</name>
<dbReference type="PIRSF" id="PIRSF006221">
    <property type="entry name" value="Ketosamine-3-kinase"/>
    <property type="match status" value="1"/>
</dbReference>
<comment type="caution">
    <text evidence="4">The sequence shown here is derived from an EMBL/GenBank/DDBJ whole genome shotgun (WGS) entry which is preliminary data.</text>
</comment>
<evidence type="ECO:0000313" key="5">
    <source>
        <dbReference type="Proteomes" id="UP000315783"/>
    </source>
</evidence>
<accession>A0A545VY53</accession>
<protein>
    <recommendedName>
        <fullName evidence="1">protein-ribulosamine 3-kinase</fullName>
        <ecNumber evidence="1">2.7.1.172</ecNumber>
    </recommendedName>
</protein>
<dbReference type="GO" id="GO:0016301">
    <property type="term" value="F:kinase activity"/>
    <property type="evidence" value="ECO:0007669"/>
    <property type="project" value="UniProtKB-UniRule"/>
</dbReference>